<accession>A0A7V9W2R4</accession>
<proteinExistence type="predicted"/>
<dbReference type="GO" id="GO:0044877">
    <property type="term" value="F:protein-containing complex binding"/>
    <property type="evidence" value="ECO:0007669"/>
    <property type="project" value="TreeGrafter"/>
</dbReference>
<sequence>MSKAPITVFGGTGFLGAQVVHELVDAGHAVRIAARHPTLPGWAEPSDPLETVSADICSEADARRALEGARGVVNAVSLYTENRQLSFQGVHVEGAGRLASLARSEGVETYIQLSGIGAAANSRSRYVRARGKGESSVIEVFPKAVILRPSVMFGPNDAFLSRLAGLTRLPVIPLFGHGETRLQPVHVRDVARAIVRLLGESPPRRRLFELGGPDIMSYREVLQLLMAYLGRERWLLPLPFPLWHLAALMASPLASPPLTRDQVVMMASDNTVGEEVGTFTDLDILPRSLRDALPECLEAHASPSSSSG</sequence>
<dbReference type="CDD" id="cd05271">
    <property type="entry name" value="NDUFA9_like_SDR_a"/>
    <property type="match status" value="1"/>
</dbReference>
<evidence type="ECO:0000313" key="4">
    <source>
        <dbReference type="Proteomes" id="UP000518091"/>
    </source>
</evidence>
<keyword evidence="5" id="KW-1185">Reference proteome</keyword>
<dbReference type="PANTHER" id="PTHR12126">
    <property type="entry name" value="NADH-UBIQUINONE OXIDOREDUCTASE 39 KDA SUBUNIT-RELATED"/>
    <property type="match status" value="1"/>
</dbReference>
<dbReference type="InterPro" id="IPR051207">
    <property type="entry name" value="ComplexI_NDUFA9_subunit"/>
</dbReference>
<gene>
    <name evidence="2" type="ORF">H1D44_13915</name>
    <name evidence="3" type="ORF">HOP48_15785</name>
</gene>
<dbReference type="Proteomes" id="UP000814353">
    <property type="component" value="Unassembled WGS sequence"/>
</dbReference>
<protein>
    <submittedName>
        <fullName evidence="2">Complex I NDUFA9 subunit family protein</fullName>
    </submittedName>
</protein>
<comment type="caution">
    <text evidence="2">The sequence shown here is derived from an EMBL/GenBank/DDBJ whole genome shotgun (WGS) entry which is preliminary data.</text>
</comment>
<dbReference type="SUPFAM" id="SSF51735">
    <property type="entry name" value="NAD(P)-binding Rossmann-fold domains"/>
    <property type="match status" value="1"/>
</dbReference>
<dbReference type="InterPro" id="IPR036291">
    <property type="entry name" value="NAD(P)-bd_dom_sf"/>
</dbReference>
<dbReference type="Pfam" id="PF01370">
    <property type="entry name" value="Epimerase"/>
    <property type="match status" value="1"/>
</dbReference>
<dbReference type="AlphaFoldDB" id="A0A7V9W2R4"/>
<dbReference type="Proteomes" id="UP000518091">
    <property type="component" value="Unassembled WGS sequence"/>
</dbReference>
<evidence type="ECO:0000259" key="1">
    <source>
        <dbReference type="Pfam" id="PF01370"/>
    </source>
</evidence>
<evidence type="ECO:0000313" key="5">
    <source>
        <dbReference type="Proteomes" id="UP000814353"/>
    </source>
</evidence>
<dbReference type="EMBL" id="JABFUB010000015">
    <property type="protein sequence ID" value="MCG6662998.1"/>
    <property type="molecule type" value="Genomic_DNA"/>
</dbReference>
<dbReference type="Gene3D" id="3.40.50.720">
    <property type="entry name" value="NAD(P)-binding Rossmann-like Domain"/>
    <property type="match status" value="1"/>
</dbReference>
<dbReference type="InterPro" id="IPR001509">
    <property type="entry name" value="Epimerase_deHydtase"/>
</dbReference>
<evidence type="ECO:0000313" key="3">
    <source>
        <dbReference type="EMBL" id="MCG6662998.1"/>
    </source>
</evidence>
<reference evidence="3 5" key="1">
    <citation type="submission" date="2020-05" db="EMBL/GenBank/DDBJ databases">
        <title>Comparative genomic analysis of denitrifying bacteria from Halomonas genus.</title>
        <authorList>
            <person name="Wang L."/>
            <person name="Shao Z."/>
        </authorList>
    </citation>
    <scope>NUCLEOTIDE SEQUENCE [LARGE SCALE GENOMIC DNA]</scope>
    <source>
        <strain evidence="3 5">DSM 17331</strain>
    </source>
</reference>
<feature type="domain" description="NAD-dependent epimerase/dehydratase" evidence="1">
    <location>
        <begin position="6"/>
        <end position="200"/>
    </location>
</feature>
<dbReference type="RefSeq" id="WP_181515459.1">
    <property type="nucleotide sequence ID" value="NZ_JABFUB010000015.1"/>
</dbReference>
<organism evidence="2 4">
    <name type="scientific">Billgrantia kenyensis</name>
    <dbReference type="NCBI Taxonomy" id="321266"/>
    <lineage>
        <taxon>Bacteria</taxon>
        <taxon>Pseudomonadati</taxon>
        <taxon>Pseudomonadota</taxon>
        <taxon>Gammaproteobacteria</taxon>
        <taxon>Oceanospirillales</taxon>
        <taxon>Halomonadaceae</taxon>
        <taxon>Billgrantia</taxon>
    </lineage>
</organism>
<name>A0A7V9W2R4_9GAMM</name>
<dbReference type="PANTHER" id="PTHR12126:SF11">
    <property type="entry name" value="NADH DEHYDROGENASE [UBIQUINONE] 1 ALPHA SUBCOMPLEX SUBUNIT 9, MITOCHONDRIAL"/>
    <property type="match status" value="1"/>
</dbReference>
<reference evidence="2 4" key="2">
    <citation type="submission" date="2020-07" db="EMBL/GenBank/DDBJ databases">
        <title>Identification of Halomonas strains.</title>
        <authorList>
            <person name="Xiao Z."/>
            <person name="Shen J."/>
        </authorList>
    </citation>
    <scope>NUCLEOTIDE SEQUENCE [LARGE SCALE GENOMIC DNA]</scope>
    <source>
        <strain evidence="2 4">DSM 17331</strain>
    </source>
</reference>
<evidence type="ECO:0000313" key="2">
    <source>
        <dbReference type="EMBL" id="MBA2779987.1"/>
    </source>
</evidence>
<dbReference type="EMBL" id="JACEFT010000018">
    <property type="protein sequence ID" value="MBA2779987.1"/>
    <property type="molecule type" value="Genomic_DNA"/>
</dbReference>